<evidence type="ECO:0008006" key="5">
    <source>
        <dbReference type="Google" id="ProtNLM"/>
    </source>
</evidence>
<feature type="signal peptide" evidence="2">
    <location>
        <begin position="1"/>
        <end position="18"/>
    </location>
</feature>
<evidence type="ECO:0000256" key="2">
    <source>
        <dbReference type="SAM" id="SignalP"/>
    </source>
</evidence>
<organism evidence="3 4">
    <name type="scientific">Roseiterribacter gracilis</name>
    <dbReference type="NCBI Taxonomy" id="2812848"/>
    <lineage>
        <taxon>Bacteria</taxon>
        <taxon>Pseudomonadati</taxon>
        <taxon>Pseudomonadota</taxon>
        <taxon>Alphaproteobacteria</taxon>
        <taxon>Rhodospirillales</taxon>
        <taxon>Roseiterribacteraceae</taxon>
        <taxon>Roseiterribacter</taxon>
    </lineage>
</organism>
<keyword evidence="1" id="KW-0812">Transmembrane</keyword>
<keyword evidence="4" id="KW-1185">Reference proteome</keyword>
<name>A0A8S8XAW3_9PROT</name>
<dbReference type="AlphaFoldDB" id="A0A8S8XAW3"/>
<feature type="transmembrane region" description="Helical" evidence="1">
    <location>
        <begin position="36"/>
        <end position="56"/>
    </location>
</feature>
<evidence type="ECO:0000313" key="3">
    <source>
        <dbReference type="EMBL" id="GIL40613.1"/>
    </source>
</evidence>
<dbReference type="EMBL" id="BOPV01000001">
    <property type="protein sequence ID" value="GIL40613.1"/>
    <property type="molecule type" value="Genomic_DNA"/>
</dbReference>
<dbReference type="Proteomes" id="UP000681075">
    <property type="component" value="Unassembled WGS sequence"/>
</dbReference>
<keyword evidence="1" id="KW-0472">Membrane</keyword>
<gene>
    <name evidence="3" type="ORF">TMPK1_28500</name>
</gene>
<feature type="chain" id="PRO_5035899560" description="Protein NnrT" evidence="2">
    <location>
        <begin position="19"/>
        <end position="61"/>
    </location>
</feature>
<evidence type="ECO:0000313" key="4">
    <source>
        <dbReference type="Proteomes" id="UP000681075"/>
    </source>
</evidence>
<sequence length="61" mass="6568">MRRSFLFLLALAVPVAIAVAAAHQTADLPGLDSDAWLAIGAGFTLIVVVIGLLLWVQLRRR</sequence>
<accession>A0A8S8XAW3</accession>
<keyword evidence="2" id="KW-0732">Signal</keyword>
<keyword evidence="1" id="KW-1133">Transmembrane helix</keyword>
<comment type="caution">
    <text evidence="3">The sequence shown here is derived from an EMBL/GenBank/DDBJ whole genome shotgun (WGS) entry which is preliminary data.</text>
</comment>
<protein>
    <recommendedName>
        <fullName evidence="5">Protein NnrT</fullName>
    </recommendedName>
</protein>
<dbReference type="RefSeq" id="WP_420243749.1">
    <property type="nucleotide sequence ID" value="NZ_BOPV01000001.1"/>
</dbReference>
<evidence type="ECO:0000256" key="1">
    <source>
        <dbReference type="SAM" id="Phobius"/>
    </source>
</evidence>
<reference evidence="3" key="1">
    <citation type="submission" date="2021-02" db="EMBL/GenBank/DDBJ databases">
        <title>Genome sequence of Rhodospirillales sp. strain TMPK1 isolated from soil.</title>
        <authorList>
            <person name="Nakai R."/>
            <person name="Kusada H."/>
            <person name="Tamaki H."/>
        </authorList>
    </citation>
    <scope>NUCLEOTIDE SEQUENCE</scope>
    <source>
        <strain evidence="3">TMPK1</strain>
    </source>
</reference>
<proteinExistence type="predicted"/>